<evidence type="ECO:0000313" key="4">
    <source>
        <dbReference type="Proteomes" id="UP001500909"/>
    </source>
</evidence>
<protein>
    <recommendedName>
        <fullName evidence="2">Peptidase S11 D-alanyl-D-alanine carboxypeptidase A N-terminal domain-containing protein</fullName>
    </recommendedName>
</protein>
<dbReference type="Gene3D" id="3.40.710.10">
    <property type="entry name" value="DD-peptidase/beta-lactamase superfamily"/>
    <property type="match status" value="1"/>
</dbReference>
<organism evidence="3 4">
    <name type="scientific">Streptomyces olivaceiscleroticus</name>
    <dbReference type="NCBI Taxonomy" id="68245"/>
    <lineage>
        <taxon>Bacteria</taxon>
        <taxon>Bacillati</taxon>
        <taxon>Actinomycetota</taxon>
        <taxon>Actinomycetes</taxon>
        <taxon>Kitasatosporales</taxon>
        <taxon>Streptomycetaceae</taxon>
        <taxon>Streptomyces</taxon>
    </lineage>
</organism>
<feature type="chain" id="PRO_5045350574" description="Peptidase S11 D-alanyl-D-alanine carboxypeptidase A N-terminal domain-containing protein" evidence="1">
    <location>
        <begin position="33"/>
        <end position="327"/>
    </location>
</feature>
<dbReference type="Pfam" id="PF00768">
    <property type="entry name" value="Peptidase_S11"/>
    <property type="match status" value="1"/>
</dbReference>
<keyword evidence="1" id="KW-0732">Signal</keyword>
<dbReference type="InterPro" id="IPR012338">
    <property type="entry name" value="Beta-lactam/transpept-like"/>
</dbReference>
<dbReference type="RefSeq" id="WP_346094958.1">
    <property type="nucleotide sequence ID" value="NZ_BAAABY010000016.1"/>
</dbReference>
<gene>
    <name evidence="3" type="ORF">GCM10010361_24100</name>
</gene>
<sequence>MGTDTASTRTTGTVTAIAVAGALLALPTPAHAAPVTQGRALPDRPVTHTAAWLESTRPWSVSPAFATRRPAAAPPAGIGAKAWTVTDATTGQVLGSKEPHRQLPPASTLKTLFALTVLPKFPADMVRTVTAADLKGVGEGSSLVGIKKGQRYKVADLWRGVFLRSGNDAVHVLANMNGGWQATAKEMQLKARTLGAEDTTVKTPDGYDAAGQVSSASDLTLFARKGLQNADFARYCATARAAFPGGAKGARDIVNTNRMLSGTNGVPRYPGIIGVKNGYTSKAGNTLIAAAKKNGRTLVVTVLAPGNEKNAVYKEAASLLDWGFKAG</sequence>
<feature type="signal peptide" evidence="1">
    <location>
        <begin position="1"/>
        <end position="32"/>
    </location>
</feature>
<feature type="domain" description="Peptidase S11 D-alanyl-D-alanine carboxypeptidase A N-terminal" evidence="2">
    <location>
        <begin position="74"/>
        <end position="303"/>
    </location>
</feature>
<evidence type="ECO:0000259" key="2">
    <source>
        <dbReference type="Pfam" id="PF00768"/>
    </source>
</evidence>
<evidence type="ECO:0000256" key="1">
    <source>
        <dbReference type="SAM" id="SignalP"/>
    </source>
</evidence>
<dbReference type="PANTHER" id="PTHR21581:SF33">
    <property type="entry name" value="D-ALANYL-D-ALANINE CARBOXYPEPTIDASE DACB"/>
    <property type="match status" value="1"/>
</dbReference>
<keyword evidence="4" id="KW-1185">Reference proteome</keyword>
<dbReference type="Proteomes" id="UP001500909">
    <property type="component" value="Unassembled WGS sequence"/>
</dbReference>
<reference evidence="3 4" key="1">
    <citation type="journal article" date="2019" name="Int. J. Syst. Evol. Microbiol.">
        <title>The Global Catalogue of Microorganisms (GCM) 10K type strain sequencing project: providing services to taxonomists for standard genome sequencing and annotation.</title>
        <authorList>
            <consortium name="The Broad Institute Genomics Platform"/>
            <consortium name="The Broad Institute Genome Sequencing Center for Infectious Disease"/>
            <person name="Wu L."/>
            <person name="Ma J."/>
        </authorList>
    </citation>
    <scope>NUCLEOTIDE SEQUENCE [LARGE SCALE GENOMIC DNA]</scope>
    <source>
        <strain evidence="3 4">JCM 4805</strain>
    </source>
</reference>
<dbReference type="PANTHER" id="PTHR21581">
    <property type="entry name" value="D-ALANYL-D-ALANINE CARBOXYPEPTIDASE"/>
    <property type="match status" value="1"/>
</dbReference>
<dbReference type="SUPFAM" id="SSF56601">
    <property type="entry name" value="beta-lactamase/transpeptidase-like"/>
    <property type="match status" value="1"/>
</dbReference>
<evidence type="ECO:0000313" key="3">
    <source>
        <dbReference type="EMBL" id="GAA0459290.1"/>
    </source>
</evidence>
<dbReference type="EMBL" id="BAAABY010000016">
    <property type="protein sequence ID" value="GAA0459290.1"/>
    <property type="molecule type" value="Genomic_DNA"/>
</dbReference>
<comment type="caution">
    <text evidence="3">The sequence shown here is derived from an EMBL/GenBank/DDBJ whole genome shotgun (WGS) entry which is preliminary data.</text>
</comment>
<dbReference type="InterPro" id="IPR001967">
    <property type="entry name" value="Peptidase_S11_N"/>
</dbReference>
<proteinExistence type="predicted"/>
<name>A0ABN0ZVR3_9ACTN</name>
<accession>A0ABN0ZVR3</accession>